<evidence type="ECO:0000256" key="2">
    <source>
        <dbReference type="SAM" id="Phobius"/>
    </source>
</evidence>
<dbReference type="InterPro" id="IPR051909">
    <property type="entry name" value="MFP_Cation_Efflux"/>
</dbReference>
<evidence type="ECO:0000259" key="3">
    <source>
        <dbReference type="Pfam" id="PF25967"/>
    </source>
</evidence>
<dbReference type="InterPro" id="IPR058636">
    <property type="entry name" value="Beta-barrel_YknX"/>
</dbReference>
<dbReference type="Pfam" id="PF25984">
    <property type="entry name" value="BSH_YknX"/>
    <property type="match status" value="1"/>
</dbReference>
<comment type="caution">
    <text evidence="6">The sequence shown here is derived from an EMBL/GenBank/DDBJ whole genome shotgun (WGS) entry which is preliminary data.</text>
</comment>
<gene>
    <name evidence="6" type="ORF">ACFFHM_01160</name>
</gene>
<sequence length="406" mass="45958">MKAWKKYSLVLLCSALFTVNIFLIINSEKNISRLQIIDQLTSPLEVDIVQSIEKPAIISSTNEKHIYYNENLGSMGELYVEDEQEVQLGDLLFTYNNIDLDSAKREIELKIEQIDLRSAQLSAEIDLLYAQLLEESNTPTSTSITETETNEEKVDTNTRQYEKEILEKQHQIEGLQLERGNYQQSLLTVSEKEQELQITSPVTGIVKEISTNRNEPFITILSTPLVAKGELTETELQETNEGMSVEVFYHDEEPIDSSISQISNLPSQEPTLEKETTYPFIVDINNEENGFKVGYHVDVRIIQNEIPNALTVPPHSLLSEEEECFVLVVQEGHVEKRNITLGMDTTKIKQVTNGLATADLLVADPTTITWDNPFVTTLKLEELETSALSSFRKQAIAKLMLQGFVQ</sequence>
<keyword evidence="2" id="KW-1133">Transmembrane helix</keyword>
<proteinExistence type="predicted"/>
<dbReference type="RefSeq" id="WP_335963479.1">
    <property type="nucleotide sequence ID" value="NZ_JAXBLX010000052.1"/>
</dbReference>
<feature type="transmembrane region" description="Helical" evidence="2">
    <location>
        <begin position="7"/>
        <end position="25"/>
    </location>
</feature>
<dbReference type="Pfam" id="PF25990">
    <property type="entry name" value="Beta-barrel_YknX"/>
    <property type="match status" value="1"/>
</dbReference>
<feature type="domain" description="YknX-like barrel-sandwich hybrid" evidence="4">
    <location>
        <begin position="65"/>
        <end position="213"/>
    </location>
</feature>
<dbReference type="InterPro" id="IPR058639">
    <property type="entry name" value="BSH_YknX-like"/>
</dbReference>
<feature type="domain" description="YknX-like beta-barrel" evidence="5">
    <location>
        <begin position="226"/>
        <end position="301"/>
    </location>
</feature>
<keyword evidence="7" id="KW-1185">Reference proteome</keyword>
<keyword evidence="1" id="KW-0813">Transport</keyword>
<dbReference type="Gene3D" id="2.40.420.20">
    <property type="match status" value="1"/>
</dbReference>
<dbReference type="Pfam" id="PF25967">
    <property type="entry name" value="RND-MFP_C"/>
    <property type="match status" value="1"/>
</dbReference>
<dbReference type="PANTHER" id="PTHR30097">
    <property type="entry name" value="CATION EFFLUX SYSTEM PROTEIN CUSB"/>
    <property type="match status" value="1"/>
</dbReference>
<reference evidence="6 7" key="1">
    <citation type="submission" date="2024-09" db="EMBL/GenBank/DDBJ databases">
        <authorList>
            <person name="Sun Q."/>
            <person name="Mori K."/>
        </authorList>
    </citation>
    <scope>NUCLEOTIDE SEQUENCE [LARGE SCALE GENOMIC DNA]</scope>
    <source>
        <strain evidence="6 7">NCAIM B.02610</strain>
    </source>
</reference>
<accession>A0ABV6K8C7</accession>
<evidence type="ECO:0000256" key="1">
    <source>
        <dbReference type="ARBA" id="ARBA00022448"/>
    </source>
</evidence>
<evidence type="ECO:0000313" key="7">
    <source>
        <dbReference type="Proteomes" id="UP001589838"/>
    </source>
</evidence>
<evidence type="ECO:0000313" key="6">
    <source>
        <dbReference type="EMBL" id="MFC0469195.1"/>
    </source>
</evidence>
<name>A0ABV6K8C7_9BACI</name>
<dbReference type="EMBL" id="JBHLUX010000002">
    <property type="protein sequence ID" value="MFC0469195.1"/>
    <property type="molecule type" value="Genomic_DNA"/>
</dbReference>
<dbReference type="PANTHER" id="PTHR30097:SF4">
    <property type="entry name" value="SLR6042 PROTEIN"/>
    <property type="match status" value="1"/>
</dbReference>
<evidence type="ECO:0000259" key="5">
    <source>
        <dbReference type="Pfam" id="PF25990"/>
    </source>
</evidence>
<dbReference type="Gene3D" id="2.40.30.170">
    <property type="match status" value="1"/>
</dbReference>
<dbReference type="InterPro" id="IPR058627">
    <property type="entry name" value="MdtA-like_C"/>
</dbReference>
<feature type="domain" description="Multidrug resistance protein MdtA-like C-terminal permuted SH3" evidence="3">
    <location>
        <begin position="308"/>
        <end position="363"/>
    </location>
</feature>
<keyword evidence="2" id="KW-0472">Membrane</keyword>
<dbReference type="Proteomes" id="UP001589838">
    <property type="component" value="Unassembled WGS sequence"/>
</dbReference>
<organism evidence="6 7">
    <name type="scientific">Halalkalibacter kiskunsagensis</name>
    <dbReference type="NCBI Taxonomy" id="1548599"/>
    <lineage>
        <taxon>Bacteria</taxon>
        <taxon>Bacillati</taxon>
        <taxon>Bacillota</taxon>
        <taxon>Bacilli</taxon>
        <taxon>Bacillales</taxon>
        <taxon>Bacillaceae</taxon>
        <taxon>Halalkalibacter</taxon>
    </lineage>
</organism>
<evidence type="ECO:0000259" key="4">
    <source>
        <dbReference type="Pfam" id="PF25984"/>
    </source>
</evidence>
<protein>
    <submittedName>
        <fullName evidence="6">Efflux RND transporter periplasmic adaptor subunit</fullName>
    </submittedName>
</protein>
<keyword evidence="2" id="KW-0812">Transmembrane</keyword>